<keyword evidence="3" id="KW-1185">Reference proteome</keyword>
<reference evidence="2" key="1">
    <citation type="submission" date="2023-07" db="EMBL/GenBank/DDBJ databases">
        <title>Genome sequencing of multiple Borrelia sensu lato isolates.</title>
        <authorList>
            <person name="Mongodin E.F."/>
            <person name="Rudenko N."/>
            <person name="Fraser C.M."/>
            <person name="Schutzer S."/>
            <person name="Luft B."/>
            <person name="Morgan R."/>
            <person name="Chastens S."/>
            <person name="Qiu W."/>
        </authorList>
    </citation>
    <scope>NUCLEOTIDE SEQUENCE [LARGE SCALE GENOMIC DNA]</scope>
    <source>
        <strain evidence="2">21038</strain>
    </source>
</reference>
<evidence type="ECO:0000259" key="1">
    <source>
        <dbReference type="PROSITE" id="PS51832"/>
    </source>
</evidence>
<dbReference type="PROSITE" id="PS51832">
    <property type="entry name" value="HD_GYP"/>
    <property type="match status" value="1"/>
</dbReference>
<dbReference type="Gene3D" id="1.10.3210.10">
    <property type="entry name" value="Hypothetical protein af1432"/>
    <property type="match status" value="1"/>
</dbReference>
<proteinExistence type="predicted"/>
<evidence type="ECO:0000313" key="3">
    <source>
        <dbReference type="Proteomes" id="UP001305787"/>
    </source>
</evidence>
<feature type="domain" description="HD-GYP" evidence="1">
    <location>
        <begin position="114"/>
        <end position="310"/>
    </location>
</feature>
<protein>
    <submittedName>
        <fullName evidence="2">Cyclic di-GMP phosphodiesterase PdeB</fullName>
    </submittedName>
</protein>
<name>A0ABZ0CEV1_BORAD</name>
<sequence length="379" mass="43548">MQNFENIIKNIKNSSYLIDKEFLVWPENALIEEKNIELIEKWNLKPYIKERKNFFSDNSVKKEYEEIHKQFNEEAISSYHVIISNLEEIYENCKRNKKIHYQDIMPTVKKVIEFYKKQKKFFIKYFRIPKLSANYHIIHSVNTAILTVAIGNEMGLNNYKTVELCSIALLHKIGFLFIPSTISEKKEALTEEELKIIKKYPIIGYKIASTSNLSRSICLTLLTHKENLDGTGYPKGLTSENISIESNIIGAASAYSAIILDKVYKKSFNSGASIIELIKDADKKFDKRVLKLIINAISSCPLDFIVELNDNSIAKIVDIDDSNPNLPYINYIIKNGKVINKNEHSGVQSIPNTNTGIKKILNQNEIELIKNKYSLIDII</sequence>
<accession>A0ABZ0CEV1</accession>
<evidence type="ECO:0000313" key="2">
    <source>
        <dbReference type="EMBL" id="WNY65832.1"/>
    </source>
</evidence>
<dbReference type="InterPro" id="IPR037522">
    <property type="entry name" value="HD_GYP_dom"/>
</dbReference>
<dbReference type="SUPFAM" id="SSF109604">
    <property type="entry name" value="HD-domain/PDEase-like"/>
    <property type="match status" value="1"/>
</dbReference>
<dbReference type="CDD" id="cd00077">
    <property type="entry name" value="HDc"/>
    <property type="match status" value="1"/>
</dbReference>
<dbReference type="InterPro" id="IPR003607">
    <property type="entry name" value="HD/PDEase_dom"/>
</dbReference>
<gene>
    <name evidence="2" type="primary">pdeB</name>
    <name evidence="2" type="ORF">QIA45_01825</name>
</gene>
<organism evidence="2 3">
    <name type="scientific">Borrelia andersonii</name>
    <name type="common">Borreliella andersonii</name>
    <dbReference type="NCBI Taxonomy" id="42109"/>
    <lineage>
        <taxon>Bacteria</taxon>
        <taxon>Pseudomonadati</taxon>
        <taxon>Spirochaetota</taxon>
        <taxon>Spirochaetia</taxon>
        <taxon>Spirochaetales</taxon>
        <taxon>Borreliaceae</taxon>
        <taxon>Borreliella</taxon>
    </lineage>
</organism>
<dbReference type="SMART" id="SM00471">
    <property type="entry name" value="HDc"/>
    <property type="match status" value="1"/>
</dbReference>
<dbReference type="PANTHER" id="PTHR43155">
    <property type="entry name" value="CYCLIC DI-GMP PHOSPHODIESTERASE PA4108-RELATED"/>
    <property type="match status" value="1"/>
</dbReference>
<dbReference type="PANTHER" id="PTHR43155:SF2">
    <property type="entry name" value="CYCLIC DI-GMP PHOSPHODIESTERASE PA4108"/>
    <property type="match status" value="1"/>
</dbReference>
<dbReference type="EMBL" id="CP132457">
    <property type="protein sequence ID" value="WNY65832.1"/>
    <property type="molecule type" value="Genomic_DNA"/>
</dbReference>
<dbReference type="RefSeq" id="WP_316255199.1">
    <property type="nucleotide sequence ID" value="NZ_CP132457.1"/>
</dbReference>
<dbReference type="Pfam" id="PF13487">
    <property type="entry name" value="HD_5"/>
    <property type="match status" value="1"/>
</dbReference>
<dbReference type="Proteomes" id="UP001305787">
    <property type="component" value="Chromosome"/>
</dbReference>